<dbReference type="EMBL" id="BMLI01000001">
    <property type="protein sequence ID" value="GGM78045.1"/>
    <property type="molecule type" value="Genomic_DNA"/>
</dbReference>
<protein>
    <recommendedName>
        <fullName evidence="3">DUF4375 domain-containing protein</fullName>
    </recommendedName>
</protein>
<comment type="caution">
    <text evidence="1">The sequence shown here is derived from an EMBL/GenBank/DDBJ whole genome shotgun (WGS) entry which is preliminary data.</text>
</comment>
<proteinExistence type="predicted"/>
<reference evidence="2" key="1">
    <citation type="journal article" date="2019" name="Int. J. Syst. Evol. Microbiol.">
        <title>The Global Catalogue of Microorganisms (GCM) 10K type strain sequencing project: providing services to taxonomists for standard genome sequencing and annotation.</title>
        <authorList>
            <consortium name="The Broad Institute Genomics Platform"/>
            <consortium name="The Broad Institute Genome Sequencing Center for Infectious Disease"/>
            <person name="Wu L."/>
            <person name="Ma J."/>
        </authorList>
    </citation>
    <scope>NUCLEOTIDE SEQUENCE [LARGE SCALE GENOMIC DNA]</scope>
    <source>
        <strain evidence="2">CGMCC 1.6375</strain>
    </source>
</reference>
<accession>A0ABQ2HFH0</accession>
<evidence type="ECO:0008006" key="3">
    <source>
        <dbReference type="Google" id="ProtNLM"/>
    </source>
</evidence>
<organism evidence="1 2">
    <name type="scientific">Dyadobacter beijingensis</name>
    <dbReference type="NCBI Taxonomy" id="365489"/>
    <lineage>
        <taxon>Bacteria</taxon>
        <taxon>Pseudomonadati</taxon>
        <taxon>Bacteroidota</taxon>
        <taxon>Cytophagia</taxon>
        <taxon>Cytophagales</taxon>
        <taxon>Spirosomataceae</taxon>
        <taxon>Dyadobacter</taxon>
    </lineage>
</organism>
<evidence type="ECO:0000313" key="2">
    <source>
        <dbReference type="Proteomes" id="UP000632339"/>
    </source>
</evidence>
<gene>
    <name evidence="1" type="ORF">GCM10010967_07190</name>
</gene>
<dbReference type="RefSeq" id="WP_019942085.1">
    <property type="nucleotide sequence ID" value="NZ_BMLI01000001.1"/>
</dbReference>
<name>A0ABQ2HFH0_9BACT</name>
<keyword evidence="2" id="KW-1185">Reference proteome</keyword>
<sequence length="241" mass="27126">MNTTHITLLLSIAVSACSVEKQGGTVPDKEAKVLEYLQNGFNEGNLTTIPFDLNFHNLKPAPDYDIVFYQTMFQDRLFLPADDKLTEIEAGKPVVPDWQTEAGKVDRFLKKMEAGPYLSLYKQECARGMITKTNLLADTSSLAANELGKYVDILIQEKAYAPGLVAYGLSRLQKFWPGQKIADAVHSTLHYRSEVVENYDHKIALLEKGAASDANTEILVEFREIRRQNELYFSRLSGMLN</sequence>
<dbReference type="Proteomes" id="UP000632339">
    <property type="component" value="Unassembled WGS sequence"/>
</dbReference>
<evidence type="ECO:0000313" key="1">
    <source>
        <dbReference type="EMBL" id="GGM78045.1"/>
    </source>
</evidence>